<dbReference type="EMBL" id="JBHLYR010000013">
    <property type="protein sequence ID" value="MFB9991104.1"/>
    <property type="molecule type" value="Genomic_DNA"/>
</dbReference>
<accession>A0ABV6AUC6</accession>
<dbReference type="PANTHER" id="PTHR43433:SF5">
    <property type="entry name" value="AB HYDROLASE-1 DOMAIN-CONTAINING PROTEIN"/>
    <property type="match status" value="1"/>
</dbReference>
<dbReference type="SUPFAM" id="SSF53474">
    <property type="entry name" value="alpha/beta-Hydrolases"/>
    <property type="match status" value="1"/>
</dbReference>
<dbReference type="Proteomes" id="UP001589733">
    <property type="component" value="Unassembled WGS sequence"/>
</dbReference>
<dbReference type="InterPro" id="IPR029058">
    <property type="entry name" value="AB_hydrolase_fold"/>
</dbReference>
<keyword evidence="2" id="KW-0378">Hydrolase</keyword>
<dbReference type="InterPro" id="IPR000073">
    <property type="entry name" value="AB_hydrolase_1"/>
</dbReference>
<comment type="caution">
    <text evidence="2">The sequence shown here is derived from an EMBL/GenBank/DDBJ whole genome shotgun (WGS) entry which is preliminary data.</text>
</comment>
<evidence type="ECO:0000259" key="1">
    <source>
        <dbReference type="Pfam" id="PF00561"/>
    </source>
</evidence>
<dbReference type="GO" id="GO:0016787">
    <property type="term" value="F:hydrolase activity"/>
    <property type="evidence" value="ECO:0007669"/>
    <property type="project" value="UniProtKB-KW"/>
</dbReference>
<reference evidence="2 3" key="1">
    <citation type="submission" date="2024-09" db="EMBL/GenBank/DDBJ databases">
        <authorList>
            <person name="Sun Q."/>
            <person name="Mori K."/>
        </authorList>
    </citation>
    <scope>NUCLEOTIDE SEQUENCE [LARGE SCALE GENOMIC DNA]</scope>
    <source>
        <strain evidence="2 3">JCM 13503</strain>
    </source>
</reference>
<evidence type="ECO:0000313" key="2">
    <source>
        <dbReference type="EMBL" id="MFB9991104.1"/>
    </source>
</evidence>
<dbReference type="Pfam" id="PF00561">
    <property type="entry name" value="Abhydrolase_1"/>
    <property type="match status" value="1"/>
</dbReference>
<dbReference type="Gene3D" id="3.40.50.1820">
    <property type="entry name" value="alpha/beta hydrolase"/>
    <property type="match status" value="1"/>
</dbReference>
<organism evidence="2 3">
    <name type="scientific">Deinococcus oregonensis</name>
    <dbReference type="NCBI Taxonomy" id="1805970"/>
    <lineage>
        <taxon>Bacteria</taxon>
        <taxon>Thermotogati</taxon>
        <taxon>Deinococcota</taxon>
        <taxon>Deinococci</taxon>
        <taxon>Deinococcales</taxon>
        <taxon>Deinococcaceae</taxon>
        <taxon>Deinococcus</taxon>
    </lineage>
</organism>
<evidence type="ECO:0000313" key="3">
    <source>
        <dbReference type="Proteomes" id="UP001589733"/>
    </source>
</evidence>
<dbReference type="PANTHER" id="PTHR43433">
    <property type="entry name" value="HYDROLASE, ALPHA/BETA FOLD FAMILY PROTEIN"/>
    <property type="match status" value="1"/>
</dbReference>
<proteinExistence type="predicted"/>
<gene>
    <name evidence="2" type="ORF">ACFFLM_03780</name>
</gene>
<dbReference type="RefSeq" id="WP_380005706.1">
    <property type="nucleotide sequence ID" value="NZ_JBHLYR010000013.1"/>
</dbReference>
<sequence>MSAPSPIVLLHGALQTSASLAPLAAALAPSAEVVSLNLPGHGGSPVPDVLRLQDMVDAVMGDLDRRGIEQAQFFGYSLGGYVALLLARQHPSRVKGVYAHATKFAWTPEVAAREVRGLDPDRLLDKAPAFAASLEQLHSPQHWRPLIRRVADLLTLLGGQPDIDGTVLGNLHLPVQVSVGDHDRMVSVEETVSAYRILPQGRLLVLPGSAHPLETGVQERLAPELRAFLQWTGGAG</sequence>
<feature type="domain" description="AB hydrolase-1" evidence="1">
    <location>
        <begin position="6"/>
        <end position="106"/>
    </location>
</feature>
<dbReference type="InterPro" id="IPR050471">
    <property type="entry name" value="AB_hydrolase"/>
</dbReference>
<keyword evidence="3" id="KW-1185">Reference proteome</keyword>
<name>A0ABV6AUC6_9DEIO</name>
<protein>
    <submittedName>
        <fullName evidence="2">Alpha/beta fold hydrolase</fullName>
    </submittedName>
</protein>